<protein>
    <submittedName>
        <fullName evidence="1">Uncharacterized protein</fullName>
    </submittedName>
</protein>
<evidence type="ECO:0000313" key="1">
    <source>
        <dbReference type="EMBL" id="WWQ68677.1"/>
    </source>
</evidence>
<sequence length="80" mass="8014">MTTPAPDCVVLDIPQGLRLDLLGLIVEVGQVRIVADRAGLLGGLIASLTCGGGAAAAQSLEAMAQMLRAQEAAAANGDRS</sequence>
<keyword evidence="2" id="KW-1185">Reference proteome</keyword>
<evidence type="ECO:0000313" key="2">
    <source>
        <dbReference type="Proteomes" id="UP001432251"/>
    </source>
</evidence>
<organism evidence="1 2">
    <name type="scientific">Streptomyces citrinus</name>
    <dbReference type="NCBI Taxonomy" id="3118173"/>
    <lineage>
        <taxon>Bacteria</taxon>
        <taxon>Bacillati</taxon>
        <taxon>Actinomycetota</taxon>
        <taxon>Actinomycetes</taxon>
        <taxon>Kitasatosporales</taxon>
        <taxon>Streptomycetaceae</taxon>
        <taxon>Streptomyces</taxon>
    </lineage>
</organism>
<accession>A0ACD5ANB8</accession>
<dbReference type="Proteomes" id="UP001432251">
    <property type="component" value="Chromosome"/>
</dbReference>
<name>A0ACD5ANB8_9ACTN</name>
<reference evidence="1" key="1">
    <citation type="journal article" date="2025" name="Int. J. Syst. Evol. Microbiol.">
        <title>Streptomyces citrinus sp. nov., with yellow diffusible pigment.</title>
        <authorList>
            <person name="He Y."/>
            <person name="Yang E."/>
            <person name="Xu J."/>
            <person name="Sun Y."/>
            <person name="Sun L."/>
        </authorList>
    </citation>
    <scope>NUCLEOTIDE SEQUENCE</scope>
    <source>
        <strain evidence="1">Q6</strain>
    </source>
</reference>
<proteinExistence type="predicted"/>
<gene>
    <name evidence="1" type="ORF">V2W30_38670</name>
</gene>
<dbReference type="EMBL" id="CP146022">
    <property type="protein sequence ID" value="WWQ68677.1"/>
    <property type="molecule type" value="Genomic_DNA"/>
</dbReference>